<dbReference type="InterPro" id="IPR044673">
    <property type="entry name" value="DCL-like"/>
</dbReference>
<dbReference type="Proteomes" id="UP001374584">
    <property type="component" value="Unassembled WGS sequence"/>
</dbReference>
<feature type="region of interest" description="Disordered" evidence="1">
    <location>
        <begin position="22"/>
        <end position="78"/>
    </location>
</feature>
<dbReference type="FunFam" id="3.10.450.40:FF:000016">
    <property type="entry name" value="Predicted protein"/>
    <property type="match status" value="1"/>
</dbReference>
<organism evidence="2 3">
    <name type="scientific">Phaseolus coccineus</name>
    <name type="common">Scarlet runner bean</name>
    <name type="synonym">Phaseolus multiflorus</name>
    <dbReference type="NCBI Taxonomy" id="3886"/>
    <lineage>
        <taxon>Eukaryota</taxon>
        <taxon>Viridiplantae</taxon>
        <taxon>Streptophyta</taxon>
        <taxon>Embryophyta</taxon>
        <taxon>Tracheophyta</taxon>
        <taxon>Spermatophyta</taxon>
        <taxon>Magnoliopsida</taxon>
        <taxon>eudicotyledons</taxon>
        <taxon>Gunneridae</taxon>
        <taxon>Pentapetalae</taxon>
        <taxon>rosids</taxon>
        <taxon>fabids</taxon>
        <taxon>Fabales</taxon>
        <taxon>Fabaceae</taxon>
        <taxon>Papilionoideae</taxon>
        <taxon>50 kb inversion clade</taxon>
        <taxon>NPAAA clade</taxon>
        <taxon>indigoferoid/millettioid clade</taxon>
        <taxon>Phaseoleae</taxon>
        <taxon>Phaseolus</taxon>
    </lineage>
</organism>
<dbReference type="GO" id="GO:0005634">
    <property type="term" value="C:nucleus"/>
    <property type="evidence" value="ECO:0007669"/>
    <property type="project" value="TreeGrafter"/>
</dbReference>
<dbReference type="AlphaFoldDB" id="A0AAN9M3X9"/>
<dbReference type="PANTHER" id="PTHR33415">
    <property type="entry name" value="PROTEIN EMBRYO DEFECTIVE 514"/>
    <property type="match status" value="1"/>
</dbReference>
<feature type="region of interest" description="Disordered" evidence="1">
    <location>
        <begin position="190"/>
        <end position="219"/>
    </location>
</feature>
<accession>A0AAN9M3X9</accession>
<proteinExistence type="predicted"/>
<dbReference type="GO" id="GO:0017126">
    <property type="term" value="P:nucleologenesis"/>
    <property type="evidence" value="ECO:0007669"/>
    <property type="project" value="TreeGrafter"/>
</dbReference>
<dbReference type="GO" id="GO:0009658">
    <property type="term" value="P:chloroplast organization"/>
    <property type="evidence" value="ECO:0007669"/>
    <property type="project" value="TreeGrafter"/>
</dbReference>
<dbReference type="PANTHER" id="PTHR33415:SF12">
    <property type="entry name" value="PROTEIN EMBRYO DEFECTIVE 514"/>
    <property type="match status" value="1"/>
</dbReference>
<reference evidence="2 3" key="1">
    <citation type="submission" date="2024-01" db="EMBL/GenBank/DDBJ databases">
        <title>The genomes of 5 underutilized Papilionoideae crops provide insights into root nodulation and disease resistanc.</title>
        <authorList>
            <person name="Jiang F."/>
        </authorList>
    </citation>
    <scope>NUCLEOTIDE SEQUENCE [LARGE SCALE GENOMIC DNA]</scope>
    <source>
        <strain evidence="2">JINMINGXINNONG_FW02</strain>
        <tissue evidence="2">Leaves</tissue>
    </source>
</reference>
<dbReference type="GO" id="GO:0009507">
    <property type="term" value="C:chloroplast"/>
    <property type="evidence" value="ECO:0007669"/>
    <property type="project" value="TreeGrafter"/>
</dbReference>
<dbReference type="Pfam" id="PF11523">
    <property type="entry name" value="DUF3223"/>
    <property type="match status" value="1"/>
</dbReference>
<feature type="compositionally biased region" description="Acidic residues" evidence="1">
    <location>
        <begin position="60"/>
        <end position="73"/>
    </location>
</feature>
<evidence type="ECO:0000313" key="2">
    <source>
        <dbReference type="EMBL" id="KAK7347279.1"/>
    </source>
</evidence>
<name>A0AAN9M3X9_PHACN</name>
<evidence type="ECO:0000256" key="1">
    <source>
        <dbReference type="SAM" id="MobiDB-lite"/>
    </source>
</evidence>
<sequence>MAEPEIVDPTTTDAAVDMAVESSEPAAVDSASNGEPNQKRSRENHDGELDGVSKKHKVEPEEERESLTGEDEEEKKPSGPVKLGFLRFVSSVEMFDYFNNLLHTWPPYLNFNQYEHTMLLELLKNGHTGPDEKIGGGIRVFQVRKHPMWKSRCFFLIRDNESVDDFSFRKCVDCILPLPEEMQVKHDANRALGGAKNHRGKSGGGKGGRGHGKKGGSRH</sequence>
<evidence type="ECO:0008006" key="4">
    <source>
        <dbReference type="Google" id="ProtNLM"/>
    </source>
</evidence>
<dbReference type="EMBL" id="JAYMYR010000008">
    <property type="protein sequence ID" value="KAK7347279.1"/>
    <property type="molecule type" value="Genomic_DNA"/>
</dbReference>
<comment type="caution">
    <text evidence="2">The sequence shown here is derived from an EMBL/GenBank/DDBJ whole genome shotgun (WGS) entry which is preliminary data.</text>
</comment>
<gene>
    <name evidence="2" type="ORF">VNO80_21807</name>
</gene>
<evidence type="ECO:0000313" key="3">
    <source>
        <dbReference type="Proteomes" id="UP001374584"/>
    </source>
</evidence>
<dbReference type="GO" id="GO:1901259">
    <property type="term" value="P:chloroplast rRNA processing"/>
    <property type="evidence" value="ECO:0007669"/>
    <property type="project" value="TreeGrafter"/>
</dbReference>
<feature type="compositionally biased region" description="Basic and acidic residues" evidence="1">
    <location>
        <begin position="37"/>
        <end position="53"/>
    </location>
</feature>
<keyword evidence="3" id="KW-1185">Reference proteome</keyword>
<protein>
    <recommendedName>
        <fullName evidence="4">Protein EMBRYO DEFECTIVE 514</fullName>
    </recommendedName>
</protein>
<dbReference type="Gene3D" id="3.10.450.40">
    <property type="match status" value="1"/>
</dbReference>
<feature type="compositionally biased region" description="Basic residues" evidence="1">
    <location>
        <begin position="208"/>
        <end position="219"/>
    </location>
</feature>